<gene>
    <name evidence="1" type="ORF">N0F65_011931</name>
</gene>
<organism evidence="1 2">
    <name type="scientific">Lagenidium giganteum</name>
    <dbReference type="NCBI Taxonomy" id="4803"/>
    <lineage>
        <taxon>Eukaryota</taxon>
        <taxon>Sar</taxon>
        <taxon>Stramenopiles</taxon>
        <taxon>Oomycota</taxon>
        <taxon>Peronosporomycetes</taxon>
        <taxon>Pythiales</taxon>
        <taxon>Pythiaceae</taxon>
    </lineage>
</organism>
<proteinExistence type="predicted"/>
<dbReference type="AlphaFoldDB" id="A0AAV2YTG6"/>
<dbReference type="Proteomes" id="UP001146120">
    <property type="component" value="Unassembled WGS sequence"/>
</dbReference>
<keyword evidence="2" id="KW-1185">Reference proteome</keyword>
<evidence type="ECO:0000313" key="2">
    <source>
        <dbReference type="Proteomes" id="UP001146120"/>
    </source>
</evidence>
<dbReference type="InterPro" id="IPR012337">
    <property type="entry name" value="RNaseH-like_sf"/>
</dbReference>
<reference evidence="1" key="2">
    <citation type="journal article" date="2023" name="Microbiol Resour">
        <title>Decontamination and Annotation of the Draft Genome Sequence of the Oomycete Lagenidium giganteum ARSEF 373.</title>
        <authorList>
            <person name="Morgan W.R."/>
            <person name="Tartar A."/>
        </authorList>
    </citation>
    <scope>NUCLEOTIDE SEQUENCE</scope>
    <source>
        <strain evidence="1">ARSEF 373</strain>
    </source>
</reference>
<dbReference type="EMBL" id="DAKRPA010000149">
    <property type="protein sequence ID" value="DAZ97016.1"/>
    <property type="molecule type" value="Genomic_DNA"/>
</dbReference>
<name>A0AAV2YTG6_9STRA</name>
<protein>
    <submittedName>
        <fullName evidence="1">Uncharacterized protein</fullName>
    </submittedName>
</protein>
<evidence type="ECO:0000313" key="1">
    <source>
        <dbReference type="EMBL" id="DAZ97016.1"/>
    </source>
</evidence>
<sequence>MKRSWRLLQARHPENICNGCAANAMNLLLKNVFTIPTFENVLSSCVALTKFVLKRAALLARFRQHQYHLRHVTTSRKALSIPEQTRWYASLNCIKSVHHSRVVLVDLFGEEDILNRMVKKEKFLNLRDTIQRNEFWSQVQLVITHVSPIQHSLGVLERDDCCLSMVYHEVHELMKDPVSKQNSSDDDFLRRIKADILQFVNERWRFIKTLQVAYLLDATKPVSGFAEDDLRDALEAAVEIARTLKRQQLATHTTEQVYDDLVAFV</sequence>
<dbReference type="SUPFAM" id="SSF53098">
    <property type="entry name" value="Ribonuclease H-like"/>
    <property type="match status" value="1"/>
</dbReference>
<reference evidence="1" key="1">
    <citation type="submission" date="2022-11" db="EMBL/GenBank/DDBJ databases">
        <authorList>
            <person name="Morgan W.R."/>
            <person name="Tartar A."/>
        </authorList>
    </citation>
    <scope>NUCLEOTIDE SEQUENCE</scope>
    <source>
        <strain evidence="1">ARSEF 373</strain>
    </source>
</reference>
<accession>A0AAV2YTG6</accession>
<comment type="caution">
    <text evidence="1">The sequence shown here is derived from an EMBL/GenBank/DDBJ whole genome shotgun (WGS) entry which is preliminary data.</text>
</comment>